<organism evidence="11 12">
    <name type="scientific">Tuber borchii</name>
    <name type="common">White truffle</name>
    <dbReference type="NCBI Taxonomy" id="42251"/>
    <lineage>
        <taxon>Eukaryota</taxon>
        <taxon>Fungi</taxon>
        <taxon>Dikarya</taxon>
        <taxon>Ascomycota</taxon>
        <taxon>Pezizomycotina</taxon>
        <taxon>Pezizomycetes</taxon>
        <taxon>Pezizales</taxon>
        <taxon>Tuberaceae</taxon>
        <taxon>Tuber</taxon>
    </lineage>
</organism>
<evidence type="ECO:0000256" key="2">
    <source>
        <dbReference type="ARBA" id="ARBA00023015"/>
    </source>
</evidence>
<dbReference type="OrthoDB" id="10056939at2759"/>
<dbReference type="GO" id="GO:0006355">
    <property type="term" value="P:regulation of DNA-templated transcription"/>
    <property type="evidence" value="ECO:0007669"/>
    <property type="project" value="InterPro"/>
</dbReference>
<comment type="similarity">
    <text evidence="7">Belongs to the TALE/TGIF homeobox family.</text>
</comment>
<feature type="DNA-binding region" description="Homeobox" evidence="8">
    <location>
        <begin position="12"/>
        <end position="74"/>
    </location>
</feature>
<comment type="caution">
    <text evidence="11">The sequence shown here is derived from an EMBL/GenBank/DDBJ whole genome shotgun (WGS) entry which is preliminary data.</text>
</comment>
<keyword evidence="12" id="KW-1185">Reference proteome</keyword>
<reference evidence="11 12" key="1">
    <citation type="submission" date="2017-04" db="EMBL/GenBank/DDBJ databases">
        <title>Draft genome sequence of Tuber borchii Vittad., a whitish edible truffle.</title>
        <authorList>
            <consortium name="DOE Joint Genome Institute"/>
            <person name="Murat C."/>
            <person name="Kuo A."/>
            <person name="Barry K.W."/>
            <person name="Clum A."/>
            <person name="Dockter R.B."/>
            <person name="Fauchery L."/>
            <person name="Iotti M."/>
            <person name="Kohler A."/>
            <person name="Labutti K."/>
            <person name="Lindquist E.A."/>
            <person name="Lipzen A."/>
            <person name="Ohm R.A."/>
            <person name="Wang M."/>
            <person name="Grigoriev I.V."/>
            <person name="Zambonelli A."/>
            <person name="Martin F.M."/>
        </authorList>
    </citation>
    <scope>NUCLEOTIDE SEQUENCE [LARGE SCALE GENOMIC DNA]</scope>
    <source>
        <strain evidence="11 12">Tbo3840</strain>
    </source>
</reference>
<dbReference type="GO" id="GO:0005634">
    <property type="term" value="C:nucleus"/>
    <property type="evidence" value="ECO:0007669"/>
    <property type="project" value="UniProtKB-SubCell"/>
</dbReference>
<evidence type="ECO:0000259" key="10">
    <source>
        <dbReference type="PROSITE" id="PS50071"/>
    </source>
</evidence>
<evidence type="ECO:0000256" key="6">
    <source>
        <dbReference type="ARBA" id="ARBA00023242"/>
    </source>
</evidence>
<dbReference type="FunFam" id="1.10.10.60:FF:000059">
    <property type="entry name" value="TGFB-induced factor homeobox 1"/>
    <property type="match status" value="1"/>
</dbReference>
<keyword evidence="5" id="KW-0804">Transcription</keyword>
<dbReference type="SUPFAM" id="SSF46689">
    <property type="entry name" value="Homeodomain-like"/>
    <property type="match status" value="1"/>
</dbReference>
<sequence>MAMDHFDHGRPGKRRRGNLPKHVTDLLRGWLNDHLHHPYPTEDEKQMLMQQTGLNINQVSNWFINARRRRLPSITNTSRVEPDQKLSHTMGGMSHGQ</sequence>
<evidence type="ECO:0000256" key="1">
    <source>
        <dbReference type="ARBA" id="ARBA00004123"/>
    </source>
</evidence>
<comment type="subcellular location">
    <subcellularLocation>
        <location evidence="1 8">Nucleus</location>
    </subcellularLocation>
</comment>
<evidence type="ECO:0000256" key="9">
    <source>
        <dbReference type="SAM" id="MobiDB-lite"/>
    </source>
</evidence>
<evidence type="ECO:0000256" key="5">
    <source>
        <dbReference type="ARBA" id="ARBA00023163"/>
    </source>
</evidence>
<evidence type="ECO:0000256" key="7">
    <source>
        <dbReference type="ARBA" id="ARBA00038021"/>
    </source>
</evidence>
<feature type="region of interest" description="Disordered" evidence="9">
    <location>
        <begin position="1"/>
        <end position="21"/>
    </location>
</feature>
<feature type="domain" description="Homeobox" evidence="10">
    <location>
        <begin position="10"/>
        <end position="73"/>
    </location>
</feature>
<keyword evidence="6 8" id="KW-0539">Nucleus</keyword>
<keyword evidence="3 8" id="KW-0238">DNA-binding</keyword>
<evidence type="ECO:0000256" key="3">
    <source>
        <dbReference type="ARBA" id="ARBA00023125"/>
    </source>
</evidence>
<dbReference type="GO" id="GO:0003677">
    <property type="term" value="F:DNA binding"/>
    <property type="evidence" value="ECO:0007669"/>
    <property type="project" value="UniProtKB-UniRule"/>
</dbReference>
<dbReference type="EMBL" id="NESQ01000004">
    <property type="protein sequence ID" value="PUU84072.1"/>
    <property type="molecule type" value="Genomic_DNA"/>
</dbReference>
<accession>A0A2T7A8P2</accession>
<dbReference type="AlphaFoldDB" id="A0A2T7A8P2"/>
<dbReference type="Gene3D" id="1.10.10.60">
    <property type="entry name" value="Homeodomain-like"/>
    <property type="match status" value="1"/>
</dbReference>
<keyword evidence="2" id="KW-0805">Transcription regulation</keyword>
<feature type="region of interest" description="Disordered" evidence="9">
    <location>
        <begin position="70"/>
        <end position="97"/>
    </location>
</feature>
<proteinExistence type="inferred from homology"/>
<keyword evidence="4 8" id="KW-0371">Homeobox</keyword>
<evidence type="ECO:0000313" key="12">
    <source>
        <dbReference type="Proteomes" id="UP000244722"/>
    </source>
</evidence>
<protein>
    <submittedName>
        <fullName evidence="11">Homeobox KN domain-domain-containing protein</fullName>
    </submittedName>
</protein>
<dbReference type="Pfam" id="PF05920">
    <property type="entry name" value="Homeobox_KN"/>
    <property type="match status" value="1"/>
</dbReference>
<dbReference type="SMART" id="SM00389">
    <property type="entry name" value="HOX"/>
    <property type="match status" value="1"/>
</dbReference>
<evidence type="ECO:0000256" key="4">
    <source>
        <dbReference type="ARBA" id="ARBA00023155"/>
    </source>
</evidence>
<dbReference type="InterPro" id="IPR008422">
    <property type="entry name" value="KN_HD"/>
</dbReference>
<dbReference type="Proteomes" id="UP000244722">
    <property type="component" value="Unassembled WGS sequence"/>
</dbReference>
<feature type="compositionally biased region" description="Basic and acidic residues" evidence="9">
    <location>
        <begin position="1"/>
        <end position="10"/>
    </location>
</feature>
<dbReference type="CDD" id="cd00086">
    <property type="entry name" value="homeodomain"/>
    <property type="match status" value="1"/>
</dbReference>
<evidence type="ECO:0000313" key="11">
    <source>
        <dbReference type="EMBL" id="PUU84072.1"/>
    </source>
</evidence>
<dbReference type="STRING" id="42251.A0A2T7A8P2"/>
<dbReference type="InterPro" id="IPR001356">
    <property type="entry name" value="HD"/>
</dbReference>
<dbReference type="PROSITE" id="PS50071">
    <property type="entry name" value="HOMEOBOX_2"/>
    <property type="match status" value="1"/>
</dbReference>
<evidence type="ECO:0000256" key="8">
    <source>
        <dbReference type="PROSITE-ProRule" id="PRU00108"/>
    </source>
</evidence>
<name>A0A2T7A8P2_TUBBO</name>
<gene>
    <name evidence="11" type="ORF">B9Z19DRAFT_1098321</name>
</gene>
<dbReference type="InterPro" id="IPR050224">
    <property type="entry name" value="TALE_homeobox"/>
</dbReference>
<dbReference type="InterPro" id="IPR009057">
    <property type="entry name" value="Homeodomain-like_sf"/>
</dbReference>
<dbReference type="PANTHER" id="PTHR11850">
    <property type="entry name" value="HOMEOBOX PROTEIN TRANSCRIPTION FACTORS"/>
    <property type="match status" value="1"/>
</dbReference>